<dbReference type="PANTHER" id="PTHR10920:SF13">
    <property type="entry name" value="PRE-RRNA 2'-O-RIBOSE RNA METHYLTRANSFERASE FTSJ3"/>
    <property type="match status" value="1"/>
</dbReference>
<dbReference type="Proteomes" id="UP000245609">
    <property type="component" value="Unassembled WGS sequence"/>
</dbReference>
<keyword evidence="6 8" id="KW-0949">S-adenosyl-L-methionine</keyword>
<keyword evidence="3 8" id="KW-0698">rRNA processing</keyword>
<keyword evidence="14" id="KW-1185">Reference proteome</keyword>
<gene>
    <name evidence="13" type="ORF">BB560_006478</name>
</gene>
<keyword evidence="5 8" id="KW-0808">Transferase</keyword>
<dbReference type="InterPro" id="IPR015507">
    <property type="entry name" value="rRNA-MeTfrase_E"/>
</dbReference>
<feature type="region of interest" description="Disordered" evidence="9">
    <location>
        <begin position="481"/>
        <end position="585"/>
    </location>
</feature>
<feature type="binding site" evidence="8">
    <location>
        <position position="58"/>
    </location>
    <ligand>
        <name>S-adenosyl-L-methionine</name>
        <dbReference type="ChEBI" id="CHEBI:59789"/>
    </ligand>
</feature>
<feature type="compositionally biased region" description="Basic and acidic residues" evidence="9">
    <location>
        <begin position="869"/>
        <end position="889"/>
    </location>
</feature>
<feature type="compositionally biased region" description="Basic and acidic residues" evidence="9">
    <location>
        <begin position="638"/>
        <end position="647"/>
    </location>
</feature>
<feature type="active site" description="Proton acceptor" evidence="8">
    <location>
        <position position="157"/>
    </location>
</feature>
<dbReference type="Pfam" id="PF11861">
    <property type="entry name" value="DUF3381"/>
    <property type="match status" value="1"/>
</dbReference>
<dbReference type="AlphaFoldDB" id="A0A2T9Y599"/>
<dbReference type="InterPro" id="IPR028589">
    <property type="entry name" value="SPB1-like"/>
</dbReference>
<dbReference type="GO" id="GO:0008650">
    <property type="term" value="F:rRNA (uridine-2'-O-)-methyltransferase activity"/>
    <property type="evidence" value="ECO:0007669"/>
    <property type="project" value="TreeGrafter"/>
</dbReference>
<feature type="region of interest" description="Disordered" evidence="9">
    <location>
        <begin position="330"/>
        <end position="385"/>
    </location>
</feature>
<dbReference type="GO" id="GO:0000463">
    <property type="term" value="P:maturation of LSU-rRNA from tricistronic rRNA transcript (SSU-rRNA, 5.8S rRNA, LSU-rRNA)"/>
    <property type="evidence" value="ECO:0007669"/>
    <property type="project" value="TreeGrafter"/>
</dbReference>
<organism evidence="13 14">
    <name type="scientific">Smittium megazygosporum</name>
    <dbReference type="NCBI Taxonomy" id="133381"/>
    <lineage>
        <taxon>Eukaryota</taxon>
        <taxon>Fungi</taxon>
        <taxon>Fungi incertae sedis</taxon>
        <taxon>Zoopagomycota</taxon>
        <taxon>Kickxellomycotina</taxon>
        <taxon>Harpellomycetes</taxon>
        <taxon>Harpellales</taxon>
        <taxon>Legeriomycetaceae</taxon>
        <taxon>Smittium</taxon>
    </lineage>
</organism>
<dbReference type="OrthoDB" id="1287559at2759"/>
<dbReference type="InterPro" id="IPR002877">
    <property type="entry name" value="RNA_MeTrfase_FtsJ_dom"/>
</dbReference>
<feature type="binding site" evidence="8">
    <location>
        <position position="56"/>
    </location>
    <ligand>
        <name>S-adenosyl-L-methionine</name>
        <dbReference type="ChEBI" id="CHEBI:59789"/>
    </ligand>
</feature>
<reference evidence="13 14" key="1">
    <citation type="journal article" date="2018" name="MBio">
        <title>Comparative Genomics Reveals the Core Gene Toolbox for the Fungus-Insect Symbiosis.</title>
        <authorList>
            <person name="Wang Y."/>
            <person name="Stata M."/>
            <person name="Wang W."/>
            <person name="Stajich J.E."/>
            <person name="White M.M."/>
            <person name="Moncalvo J.M."/>
        </authorList>
    </citation>
    <scope>NUCLEOTIDE SEQUENCE [LARGE SCALE GENOMIC DNA]</scope>
    <source>
        <strain evidence="13 14">SC-DP-2</strain>
    </source>
</reference>
<dbReference type="SUPFAM" id="SSF53335">
    <property type="entry name" value="S-adenosyl-L-methionine-dependent methyltransferases"/>
    <property type="match status" value="1"/>
</dbReference>
<comment type="caution">
    <text evidence="13">The sequence shown here is derived from an EMBL/GenBank/DDBJ whole genome shotgun (WGS) entry which is preliminary data.</text>
</comment>
<evidence type="ECO:0000256" key="9">
    <source>
        <dbReference type="SAM" id="MobiDB-lite"/>
    </source>
</evidence>
<dbReference type="FunFam" id="3.40.50.150:FF:000004">
    <property type="entry name" value="AdoMet-dependent rRNA methyltransferase SPB1"/>
    <property type="match status" value="1"/>
</dbReference>
<evidence type="ECO:0000259" key="10">
    <source>
        <dbReference type="Pfam" id="PF01728"/>
    </source>
</evidence>
<evidence type="ECO:0000256" key="4">
    <source>
        <dbReference type="ARBA" id="ARBA00022603"/>
    </source>
</evidence>
<keyword evidence="4 8" id="KW-0489">Methyltransferase</keyword>
<sequence>MGFKKKSGKGRLDKYYHLAKEQGYRARSAFKLIQLNKKYNFLSSAKALIDLCAAPGGWLQVAQKYMPSSSIILGVDLVPIKPIPNVITFTEDITTDKCRSVLKQNLMNWEADVVLHDGAPNVGSAWQHDAFTQSELVLSSLKLATEFLKKGGTFVTKVFRSKDYNNLIWVFNNLFEKVEATKPPSSRNVSAEIFVVCQRFLAPKKIDPKFLDPRYVFEDLDISKPISTIDIFAPEKKQKKRHREGYEEGNYTQHKKVSAMEFINSKDPVALLGSVSELAFDSDEAKALAKYTETNQDIIIACQDLRVLGKKDLKTLLKWRLAMRKRIGVKDTPAEPQMSASSAEKDNSDEDSASASENELDLLAQNEKKRLRKERRRINEKRQKQIVKMQLNMTTPMDLGLDQGDTTLFGIPDKDKAIKKAVSKVDIDKALDYAEMSDSEDELEYYSSPVDDAKVNYDEDSDTNYLMQMDSQLENMYQKYTDRARERDSKLDIKKKRSEQEEFRGFSSGSESESESDDNKPQSSFNSKDNLDMDMDSYRKKALEADDTDSDDSDLDHKKQRTRTESLLNIKNVSQPSEAQDSADSVELTKRASIWFDQPMFKNLNLSSILNPNKPLNEDVDKQKDSSNKSKKNSVKGTGEKPGDTVSKKTKSNSVSNLTKPTSDSSDFENDSDDGSDFNLPQSVPDVTEMVIEGQDPTKERNVDYSAFATPEALTIAHDLVNKKITKAELIDKYYNRYSFNQLEDLPIWYVDNERQYNKPNLPVSKEAMQMLRSKLKAINSRPIKKVMEAKARKKLHATQKMAKLKAKAESMVNNEDMTESEKAKNIDKLLKSNVKKLANTKRKVSVVVAKGQNRAVKGRPKGTKGKYKMVDRRLKKDARADKARKSRR</sequence>
<feature type="compositionally biased region" description="Polar residues" evidence="9">
    <location>
        <begin position="565"/>
        <end position="583"/>
    </location>
</feature>
<dbReference type="InterPro" id="IPR024576">
    <property type="entry name" value="rRNA_MeTfrase_Spb1_DUF3381"/>
</dbReference>
<comment type="subcellular location">
    <subcellularLocation>
        <location evidence="1 8">Nucleus</location>
        <location evidence="1 8">Nucleolus</location>
    </subcellularLocation>
</comment>
<evidence type="ECO:0000256" key="6">
    <source>
        <dbReference type="ARBA" id="ARBA00022691"/>
    </source>
</evidence>
<feature type="region of interest" description="Disordered" evidence="9">
    <location>
        <begin position="849"/>
        <end position="889"/>
    </location>
</feature>
<keyword evidence="7 8" id="KW-0539">Nucleus</keyword>
<dbReference type="GO" id="GO:0000466">
    <property type="term" value="P:maturation of 5.8S rRNA from tricistronic rRNA transcript (SSU-rRNA, 5.8S rRNA, LSU-rRNA)"/>
    <property type="evidence" value="ECO:0007669"/>
    <property type="project" value="TreeGrafter"/>
</dbReference>
<feature type="compositionally biased region" description="Low complexity" evidence="9">
    <location>
        <begin position="652"/>
        <end position="665"/>
    </location>
</feature>
<evidence type="ECO:0000313" key="14">
    <source>
        <dbReference type="Proteomes" id="UP000245609"/>
    </source>
</evidence>
<proteinExistence type="inferred from homology"/>
<dbReference type="STRING" id="133381.A0A2T9Y599"/>
<comment type="similarity">
    <text evidence="8">Belongs to the class I-like SAM-binding methyltransferase superfamily. RNA methyltransferase RlmE family. SPB1 subfamily.</text>
</comment>
<feature type="compositionally biased region" description="Basic and acidic residues" evidence="9">
    <location>
        <begin position="616"/>
        <end position="628"/>
    </location>
</feature>
<dbReference type="HAMAP" id="MF_03163">
    <property type="entry name" value="RNA_methyltr_E_SPB1"/>
    <property type="match status" value="1"/>
</dbReference>
<evidence type="ECO:0000256" key="7">
    <source>
        <dbReference type="ARBA" id="ARBA00023242"/>
    </source>
</evidence>
<feature type="binding site" evidence="8">
    <location>
        <position position="92"/>
    </location>
    <ligand>
        <name>S-adenosyl-L-methionine</name>
        <dbReference type="ChEBI" id="CHEBI:59789"/>
    </ligand>
</feature>
<dbReference type="EMBL" id="MBFS01003283">
    <property type="protein sequence ID" value="PVU87529.1"/>
    <property type="molecule type" value="Genomic_DNA"/>
</dbReference>
<feature type="compositionally biased region" description="Acidic residues" evidence="9">
    <location>
        <begin position="666"/>
        <end position="676"/>
    </location>
</feature>
<evidence type="ECO:0000256" key="8">
    <source>
        <dbReference type="HAMAP-Rule" id="MF_03163"/>
    </source>
</evidence>
<evidence type="ECO:0000259" key="11">
    <source>
        <dbReference type="Pfam" id="PF07780"/>
    </source>
</evidence>
<dbReference type="Gene3D" id="3.40.50.150">
    <property type="entry name" value="Vaccinia Virus protein VP39"/>
    <property type="match status" value="1"/>
</dbReference>
<dbReference type="GO" id="GO:0016435">
    <property type="term" value="F:rRNA (guanine) methyltransferase activity"/>
    <property type="evidence" value="ECO:0007669"/>
    <property type="project" value="TreeGrafter"/>
</dbReference>
<name>A0A2T9Y599_9FUNG</name>
<feature type="compositionally biased region" description="Basic residues" evidence="9">
    <location>
        <begin position="857"/>
        <end position="868"/>
    </location>
</feature>
<keyword evidence="2 8" id="KW-0690">Ribosome biogenesis</keyword>
<feature type="binding site" evidence="8">
    <location>
        <position position="117"/>
    </location>
    <ligand>
        <name>S-adenosyl-L-methionine</name>
        <dbReference type="ChEBI" id="CHEBI:59789"/>
    </ligand>
</feature>
<protein>
    <submittedName>
        <fullName evidence="13">Uncharacterized protein</fullName>
    </submittedName>
</protein>
<dbReference type="Pfam" id="PF01728">
    <property type="entry name" value="FtsJ"/>
    <property type="match status" value="1"/>
</dbReference>
<feature type="binding site" evidence="8">
    <location>
        <position position="76"/>
    </location>
    <ligand>
        <name>S-adenosyl-L-methionine</name>
        <dbReference type="ChEBI" id="CHEBI:59789"/>
    </ligand>
</feature>
<dbReference type="GO" id="GO:0030687">
    <property type="term" value="C:preribosome, large subunit precursor"/>
    <property type="evidence" value="ECO:0007669"/>
    <property type="project" value="TreeGrafter"/>
</dbReference>
<dbReference type="Pfam" id="PF07780">
    <property type="entry name" value="Spb1_C"/>
    <property type="match status" value="1"/>
</dbReference>
<feature type="region of interest" description="Disordered" evidence="9">
    <location>
        <begin position="612"/>
        <end position="685"/>
    </location>
</feature>
<dbReference type="InterPro" id="IPR029063">
    <property type="entry name" value="SAM-dependent_MTases_sf"/>
</dbReference>
<evidence type="ECO:0000313" key="13">
    <source>
        <dbReference type="EMBL" id="PVU87529.1"/>
    </source>
</evidence>
<dbReference type="GO" id="GO:0005730">
    <property type="term" value="C:nucleolus"/>
    <property type="evidence" value="ECO:0007669"/>
    <property type="project" value="UniProtKB-SubCell"/>
</dbReference>
<dbReference type="InterPro" id="IPR012920">
    <property type="entry name" value="rRNA_MeTfrase_SPB1-like_C"/>
</dbReference>
<feature type="compositionally biased region" description="Basic and acidic residues" evidence="9">
    <location>
        <begin position="481"/>
        <end position="504"/>
    </location>
</feature>
<evidence type="ECO:0000256" key="3">
    <source>
        <dbReference type="ARBA" id="ARBA00022552"/>
    </source>
</evidence>
<evidence type="ECO:0000256" key="5">
    <source>
        <dbReference type="ARBA" id="ARBA00022679"/>
    </source>
</evidence>
<feature type="domain" description="Ribosomal RNA methyltransferase SPB1-like C-terminal" evidence="11">
    <location>
        <begin position="696"/>
        <end position="886"/>
    </location>
</feature>
<feature type="compositionally biased region" description="Acidic residues" evidence="9">
    <location>
        <begin position="545"/>
        <end position="554"/>
    </location>
</feature>
<feature type="region of interest" description="Disordered" evidence="9">
    <location>
        <begin position="436"/>
        <end position="457"/>
    </location>
</feature>
<dbReference type="HAMAP" id="MF_01547">
    <property type="entry name" value="RNA_methyltr_E"/>
    <property type="match status" value="1"/>
</dbReference>
<accession>A0A2T9Y599</accession>
<evidence type="ECO:0000256" key="1">
    <source>
        <dbReference type="ARBA" id="ARBA00004604"/>
    </source>
</evidence>
<dbReference type="PANTHER" id="PTHR10920">
    <property type="entry name" value="RIBOSOMAL RNA METHYLTRANSFERASE"/>
    <property type="match status" value="1"/>
</dbReference>
<evidence type="ECO:0000259" key="12">
    <source>
        <dbReference type="Pfam" id="PF11861"/>
    </source>
</evidence>
<dbReference type="InterPro" id="IPR050082">
    <property type="entry name" value="RNA_methyltr_RlmE"/>
</dbReference>
<feature type="domain" description="DUF3381" evidence="12">
    <location>
        <begin position="236"/>
        <end position="387"/>
    </location>
</feature>
<feature type="compositionally biased region" description="Basic residues" evidence="9">
    <location>
        <begin position="369"/>
        <end position="379"/>
    </location>
</feature>
<feature type="domain" description="Ribosomal RNA methyltransferase FtsJ" evidence="10">
    <location>
        <begin position="24"/>
        <end position="200"/>
    </location>
</feature>
<evidence type="ECO:0000256" key="2">
    <source>
        <dbReference type="ARBA" id="ARBA00022517"/>
    </source>
</evidence>